<dbReference type="SUPFAM" id="SSF52540">
    <property type="entry name" value="P-loop containing nucleoside triphosphate hydrolases"/>
    <property type="match status" value="1"/>
</dbReference>
<proteinExistence type="predicted"/>
<dbReference type="Gene3D" id="3.40.50.300">
    <property type="entry name" value="P-loop containing nucleotide triphosphate hydrolases"/>
    <property type="match status" value="1"/>
</dbReference>
<dbReference type="STRING" id="1802443.A2117_01330"/>
<dbReference type="InterPro" id="IPR027417">
    <property type="entry name" value="P-loop_NTPase"/>
</dbReference>
<reference evidence="6 7" key="1">
    <citation type="journal article" date="2016" name="Nat. Commun.">
        <title>Thousands of microbial genomes shed light on interconnected biogeochemical processes in an aquifer system.</title>
        <authorList>
            <person name="Anantharaman K."/>
            <person name="Brown C.T."/>
            <person name="Hug L.A."/>
            <person name="Sharon I."/>
            <person name="Castelle C.J."/>
            <person name="Probst A.J."/>
            <person name="Thomas B.C."/>
            <person name="Singh A."/>
            <person name="Wilkins M.J."/>
            <person name="Karaoz U."/>
            <person name="Brodie E.L."/>
            <person name="Williams K.H."/>
            <person name="Hubbard S.S."/>
            <person name="Banfield J.F."/>
        </authorList>
    </citation>
    <scope>NUCLEOTIDE SEQUENCE [LARGE SCALE GENOMIC DNA]</scope>
</reference>
<evidence type="ECO:0000256" key="2">
    <source>
        <dbReference type="ARBA" id="ARBA00022801"/>
    </source>
</evidence>
<dbReference type="GO" id="GO:0016787">
    <property type="term" value="F:hydrolase activity"/>
    <property type="evidence" value="ECO:0007669"/>
    <property type="project" value="UniProtKB-KW"/>
</dbReference>
<accession>A0A1G2QRF1</accession>
<dbReference type="PANTHER" id="PTHR11070">
    <property type="entry name" value="UVRD / RECB / PCRA DNA HELICASE FAMILY MEMBER"/>
    <property type="match status" value="1"/>
</dbReference>
<dbReference type="GO" id="GO:0003677">
    <property type="term" value="F:DNA binding"/>
    <property type="evidence" value="ECO:0007669"/>
    <property type="project" value="InterPro"/>
</dbReference>
<dbReference type="Proteomes" id="UP000179245">
    <property type="component" value="Unassembled WGS sequence"/>
</dbReference>
<dbReference type="Pfam" id="PF00580">
    <property type="entry name" value="UvrD-helicase"/>
    <property type="match status" value="1"/>
</dbReference>
<evidence type="ECO:0000313" key="7">
    <source>
        <dbReference type="Proteomes" id="UP000179245"/>
    </source>
</evidence>
<evidence type="ECO:0000259" key="5">
    <source>
        <dbReference type="Pfam" id="PF00580"/>
    </source>
</evidence>
<keyword evidence="2" id="KW-0378">Hydrolase</keyword>
<organism evidence="6 7">
    <name type="scientific">Candidatus Wildermuthbacteria bacterium GWA2_46_15</name>
    <dbReference type="NCBI Taxonomy" id="1802443"/>
    <lineage>
        <taxon>Bacteria</taxon>
        <taxon>Candidatus Wildermuthiibacteriota</taxon>
    </lineage>
</organism>
<dbReference type="GO" id="GO:0043138">
    <property type="term" value="F:3'-5' DNA helicase activity"/>
    <property type="evidence" value="ECO:0007669"/>
    <property type="project" value="TreeGrafter"/>
</dbReference>
<feature type="domain" description="UvrD-like helicase ATP-binding" evidence="5">
    <location>
        <begin position="332"/>
        <end position="486"/>
    </location>
</feature>
<evidence type="ECO:0000256" key="4">
    <source>
        <dbReference type="ARBA" id="ARBA00022840"/>
    </source>
</evidence>
<keyword evidence="4" id="KW-0067">ATP-binding</keyword>
<evidence type="ECO:0000256" key="3">
    <source>
        <dbReference type="ARBA" id="ARBA00022806"/>
    </source>
</evidence>
<dbReference type="InterPro" id="IPR000212">
    <property type="entry name" value="DNA_helicase_UvrD/REP"/>
</dbReference>
<sequence length="942" mass="106529">MKTQLVQFFERSRLIASVLITDTDKIRYIYFRSGRNEACSPFIFYDRAALLPIYQESPALQLGVEVDGFSVRNSLTWPADLWEDSKLTREFPGLVAAAKGLAKNTPNSSYIHTELPDALMDEADHYLRLRDRITEGYTSNGPISAKNLSLFEGKLQDKWNDLKEKLSATPQEPLEYSRIVLKEGIASNNRMLASTGPSKHSISIRNAYYDLFEQGGPYSQMLGDAVITNRAYPTHYGPEICKVSLPSEATRFVLFNSPEGQNLVNNRYAHESFRDIFFAKWAIVAVYTLSKDGRRQTIKNEERGLQAISRTILVNQNNAFREGISDEGETLTHFAIEGSPGTGKTSILLHRLDLICDFSRPRSLKPHKVLLLVPTKSLLEYMKTSTKSEYFSNISGIQVNSFHGFMQDVLKKSDPRLTIDIDHAYFDLIADQSLAASWDAFFKELRQLPEKIVQDELAIKEFLGSLRIDVKNQAETLIKEVLKEKNNIAELREFAANIVHDKTPEAAERILKIILAERILGAVLVDNNADSAAAKAICDLASASKIKSQIPENKFNFNTQEELAEFCTLPAFHGRIMYEAIYNAASMELTLALQSHFRSAYGTAIFNDEVLDSALAISEHLFVGYSGSISAEKIAGLKLMLKEQIRRKHSAAFSNYVMKELLRKFKVSFDGAQSGFERFQVVLDELWEQHFEKKFSVVPAKEHLKWAAFVLSQSIPLNQMSHIAIDEFQITTDKQLQFVKRFADKTAKYSVSGDPFQDPSRENESVRAQLVDYAHGRLIDKQLFSKGFVGGKLSHVMRWSAPVFDFAAAFIKHNKMGVKIENPGKHTQTPVELDREGSVKIINASPETLLETIKKANNTAIITFRGEELQRLTGIPLFTDELYNKEKKIFSPGQCFGQEFVDVIIWHSEEFNIYQLWIALSRCRRSLAVLNENGDSRLPALP</sequence>
<keyword evidence="3" id="KW-0347">Helicase</keyword>
<dbReference type="GO" id="GO:0000725">
    <property type="term" value="P:recombinational repair"/>
    <property type="evidence" value="ECO:0007669"/>
    <property type="project" value="TreeGrafter"/>
</dbReference>
<evidence type="ECO:0000313" key="6">
    <source>
        <dbReference type="EMBL" id="OHA62739.1"/>
    </source>
</evidence>
<keyword evidence="1" id="KW-0547">Nucleotide-binding</keyword>
<protein>
    <recommendedName>
        <fullName evidence="5">UvrD-like helicase ATP-binding domain-containing protein</fullName>
    </recommendedName>
</protein>
<dbReference type="InterPro" id="IPR014016">
    <property type="entry name" value="UvrD-like_ATP-bd"/>
</dbReference>
<name>A0A1G2QRF1_9BACT</name>
<dbReference type="GO" id="GO:0005524">
    <property type="term" value="F:ATP binding"/>
    <property type="evidence" value="ECO:0007669"/>
    <property type="project" value="UniProtKB-KW"/>
</dbReference>
<dbReference type="AlphaFoldDB" id="A0A1G2QRF1"/>
<comment type="caution">
    <text evidence="6">The sequence shown here is derived from an EMBL/GenBank/DDBJ whole genome shotgun (WGS) entry which is preliminary data.</text>
</comment>
<dbReference type="EMBL" id="MHTO01000004">
    <property type="protein sequence ID" value="OHA62739.1"/>
    <property type="molecule type" value="Genomic_DNA"/>
</dbReference>
<evidence type="ECO:0000256" key="1">
    <source>
        <dbReference type="ARBA" id="ARBA00022741"/>
    </source>
</evidence>
<gene>
    <name evidence="6" type="ORF">A2117_01330</name>
</gene>
<dbReference type="PANTHER" id="PTHR11070:SF2">
    <property type="entry name" value="ATP-DEPENDENT DNA HELICASE SRS2"/>
    <property type="match status" value="1"/>
</dbReference>